<dbReference type="Pfam" id="PF18736">
    <property type="entry name" value="pEK499_p136"/>
    <property type="match status" value="1"/>
</dbReference>
<accession>A0A3P3QVE4</accession>
<dbReference type="OrthoDB" id="2088091at2"/>
<dbReference type="RefSeq" id="WP_128674473.1">
    <property type="nucleotide sequence ID" value="NZ_RRCO01000004.1"/>
</dbReference>
<gene>
    <name evidence="2" type="ORF">EHV10_09690</name>
</gene>
<evidence type="ECO:0000313" key="3">
    <source>
        <dbReference type="Proteomes" id="UP000272490"/>
    </source>
</evidence>
<proteinExistence type="predicted"/>
<organism evidence="2 3">
    <name type="scientific">Lachnoanaerobaculum gingivalis</name>
    <dbReference type="NCBI Taxonomy" id="2490855"/>
    <lineage>
        <taxon>Bacteria</taxon>
        <taxon>Bacillati</taxon>
        <taxon>Bacillota</taxon>
        <taxon>Clostridia</taxon>
        <taxon>Lachnospirales</taxon>
        <taxon>Lachnospiraceae</taxon>
        <taxon>Lachnoanaerobaculum</taxon>
    </lineage>
</organism>
<name>A0A3P3QVE4_9FIRM</name>
<evidence type="ECO:0000259" key="1">
    <source>
        <dbReference type="Pfam" id="PF18736"/>
    </source>
</evidence>
<sequence length="167" mass="20136">MKFSEIKENNILPFEVEDRELQLLFSFFLHKAPTIDSYLALKSNKNSQKWNDFIRDWKKEYYKFYSKFPSDNKLEQYKLTEKDTIGNKDRAFVCVKKDKKDKKESDYECFVRHLRNAIAHGYVFMKKQKNRIFVLLEDYNKNGNHTAIILVSKSDLKKLKKEMEKDI</sequence>
<dbReference type="Proteomes" id="UP000272490">
    <property type="component" value="Unassembled WGS sequence"/>
</dbReference>
<dbReference type="EMBL" id="RRCO01000004">
    <property type="protein sequence ID" value="RRJ25161.1"/>
    <property type="molecule type" value="Genomic_DNA"/>
</dbReference>
<dbReference type="AlphaFoldDB" id="A0A3P3QVE4"/>
<dbReference type="InterPro" id="IPR041318">
    <property type="entry name" value="pEK499_p136"/>
</dbReference>
<protein>
    <recommendedName>
        <fullName evidence="1">pEK499-p136 HEPN domain-containing protein</fullName>
    </recommendedName>
</protein>
<evidence type="ECO:0000313" key="2">
    <source>
        <dbReference type="EMBL" id="RRJ25161.1"/>
    </source>
</evidence>
<keyword evidence="3" id="KW-1185">Reference proteome</keyword>
<reference evidence="2 3" key="1">
    <citation type="submission" date="2018-11" db="EMBL/GenBank/DDBJ databases">
        <title>Genome sequencing of Lachnoanaerobaculum sp. KCOM 2030 (= ChDC B114).</title>
        <authorList>
            <person name="Kook J.-K."/>
            <person name="Park S.-N."/>
            <person name="Lim Y.K."/>
        </authorList>
    </citation>
    <scope>NUCLEOTIDE SEQUENCE [LARGE SCALE GENOMIC DNA]</scope>
    <source>
        <strain evidence="2 3">KCOM 2030</strain>
    </source>
</reference>
<comment type="caution">
    <text evidence="2">The sequence shown here is derived from an EMBL/GenBank/DDBJ whole genome shotgun (WGS) entry which is preliminary data.</text>
</comment>
<feature type="domain" description="pEK499-p136 HEPN" evidence="1">
    <location>
        <begin position="77"/>
        <end position="161"/>
    </location>
</feature>